<dbReference type="GO" id="GO:0016020">
    <property type="term" value="C:membrane"/>
    <property type="evidence" value="ECO:0007669"/>
    <property type="project" value="TreeGrafter"/>
</dbReference>
<reference evidence="4 5" key="1">
    <citation type="submission" date="2019-04" db="EMBL/GenBank/DDBJ databases">
        <title>Kribbella sp. NEAU-THZ 27 nov., a novel actinomycete isolated from soil.</title>
        <authorList>
            <person name="Duan L."/>
        </authorList>
    </citation>
    <scope>NUCLEOTIDE SEQUENCE [LARGE SCALE GENOMIC DNA]</scope>
    <source>
        <strain evidence="5">NEAU-THZ27</strain>
    </source>
</reference>
<keyword evidence="5" id="KW-1185">Reference proteome</keyword>
<dbReference type="Pfam" id="PF01757">
    <property type="entry name" value="Acyl_transf_3"/>
    <property type="match status" value="1"/>
</dbReference>
<feature type="transmembrane region" description="Helical" evidence="2">
    <location>
        <begin position="213"/>
        <end position="235"/>
    </location>
</feature>
<keyword evidence="4" id="KW-0808">Transferase</keyword>
<feature type="transmembrane region" description="Helical" evidence="2">
    <location>
        <begin position="297"/>
        <end position="317"/>
    </location>
</feature>
<evidence type="ECO:0000256" key="2">
    <source>
        <dbReference type="SAM" id="Phobius"/>
    </source>
</evidence>
<dbReference type="Proteomes" id="UP000305836">
    <property type="component" value="Unassembled WGS sequence"/>
</dbReference>
<organism evidence="4 5">
    <name type="scientific">Kribbella jiaozuonensis</name>
    <dbReference type="NCBI Taxonomy" id="2575441"/>
    <lineage>
        <taxon>Bacteria</taxon>
        <taxon>Bacillati</taxon>
        <taxon>Actinomycetota</taxon>
        <taxon>Actinomycetes</taxon>
        <taxon>Propionibacteriales</taxon>
        <taxon>Kribbellaceae</taxon>
        <taxon>Kribbella</taxon>
    </lineage>
</organism>
<feature type="transmembrane region" description="Helical" evidence="2">
    <location>
        <begin position="265"/>
        <end position="285"/>
    </location>
</feature>
<protein>
    <submittedName>
        <fullName evidence="4">Acyltransferase</fullName>
    </submittedName>
</protein>
<dbReference type="PANTHER" id="PTHR23028:SF53">
    <property type="entry name" value="ACYL_TRANSF_3 DOMAIN-CONTAINING PROTEIN"/>
    <property type="match status" value="1"/>
</dbReference>
<comment type="caution">
    <text evidence="4">The sequence shown here is derived from an EMBL/GenBank/DDBJ whole genome shotgun (WGS) entry which is preliminary data.</text>
</comment>
<feature type="transmembrane region" description="Helical" evidence="2">
    <location>
        <begin position="329"/>
        <end position="346"/>
    </location>
</feature>
<feature type="transmembrane region" description="Helical" evidence="2">
    <location>
        <begin position="242"/>
        <end position="259"/>
    </location>
</feature>
<dbReference type="PANTHER" id="PTHR23028">
    <property type="entry name" value="ACETYLTRANSFERASE"/>
    <property type="match status" value="1"/>
</dbReference>
<evidence type="ECO:0000313" key="4">
    <source>
        <dbReference type="EMBL" id="TKK77589.1"/>
    </source>
</evidence>
<dbReference type="InterPro" id="IPR002656">
    <property type="entry name" value="Acyl_transf_3_dom"/>
</dbReference>
<name>A0A4U3LQH9_9ACTN</name>
<accession>A0A4U3LQH9</accession>
<dbReference type="GO" id="GO:0016747">
    <property type="term" value="F:acyltransferase activity, transferring groups other than amino-acyl groups"/>
    <property type="evidence" value="ECO:0007669"/>
    <property type="project" value="InterPro"/>
</dbReference>
<dbReference type="GO" id="GO:0009103">
    <property type="term" value="P:lipopolysaccharide biosynthetic process"/>
    <property type="evidence" value="ECO:0007669"/>
    <property type="project" value="TreeGrafter"/>
</dbReference>
<dbReference type="EMBL" id="SZPZ01000003">
    <property type="protein sequence ID" value="TKK77589.1"/>
    <property type="molecule type" value="Genomic_DNA"/>
</dbReference>
<proteinExistence type="predicted"/>
<evidence type="ECO:0000313" key="5">
    <source>
        <dbReference type="Proteomes" id="UP000305836"/>
    </source>
</evidence>
<evidence type="ECO:0000259" key="3">
    <source>
        <dbReference type="Pfam" id="PF01757"/>
    </source>
</evidence>
<gene>
    <name evidence="4" type="ORF">FDA38_20740</name>
</gene>
<sequence>MVWLRSQGGNGQRCVTGVSLSTPDRPPGRTARRLSWDVVRVVAVLAVIFTHVTYQGPFLHPELGAPLGRYPFQVGASILLVISAYFVCVTIRKGSTSRWLWRRVCRVLPPYLVAVLFTYTVVVLFGPSNWILPTRRDLWGNLTLAASFDSSIQLIDGSYWTLPLQLMAFGAAALLWPRGLGPRITTLLWIMIIAPVILQWNDRIGHSPLWVQQTWNGLGLHRLQLFAIGIAIWLWSQRRIGVLHLGALLVATVFAQHAHTADLPSSLGIGLLLGFVALAARGPDWTAFTRFQRPIQFLARISFGLYLLNQVVGYLIAYRLMELGAGRPTQIAGAVIGVIALAWLLTKYVEEPAYRALAALRVRGIGARAFAWLNT</sequence>
<dbReference type="OrthoDB" id="3660600at2"/>
<feature type="region of interest" description="Disordered" evidence="1">
    <location>
        <begin position="1"/>
        <end position="30"/>
    </location>
</feature>
<keyword evidence="2" id="KW-0472">Membrane</keyword>
<feature type="transmembrane region" description="Helical" evidence="2">
    <location>
        <begin position="111"/>
        <end position="132"/>
    </location>
</feature>
<feature type="transmembrane region" description="Helical" evidence="2">
    <location>
        <begin position="157"/>
        <end position="177"/>
    </location>
</feature>
<feature type="transmembrane region" description="Helical" evidence="2">
    <location>
        <begin position="34"/>
        <end position="52"/>
    </location>
</feature>
<dbReference type="InterPro" id="IPR050879">
    <property type="entry name" value="Acyltransferase_3"/>
</dbReference>
<dbReference type="AlphaFoldDB" id="A0A4U3LQH9"/>
<keyword evidence="2" id="KW-1133">Transmembrane helix</keyword>
<feature type="transmembrane region" description="Helical" evidence="2">
    <location>
        <begin position="72"/>
        <end position="91"/>
    </location>
</feature>
<keyword evidence="2" id="KW-0812">Transmembrane</keyword>
<feature type="domain" description="Acyltransferase 3" evidence="3">
    <location>
        <begin position="35"/>
        <end position="346"/>
    </location>
</feature>
<keyword evidence="4" id="KW-0012">Acyltransferase</keyword>
<feature type="transmembrane region" description="Helical" evidence="2">
    <location>
        <begin position="184"/>
        <end position="201"/>
    </location>
</feature>
<evidence type="ECO:0000256" key="1">
    <source>
        <dbReference type="SAM" id="MobiDB-lite"/>
    </source>
</evidence>